<sequence length="163" mass="18908">MWIFFNLYPLQYIKDENHIMGDEVRITITHGFNNPPPPLPPLASGYPASPSSFAHHLHSATNSHYSGKHRGIRGTNRHEMQQKRQETRLRLEAEEARTRANQEAHHRAEETRQRDHQAALNRLEVERLCAQKPLEGAQKWVNDAANNVNNMEHHKKSRRKFGA</sequence>
<gene>
    <name evidence="2" type="ORF">ABK905_22510</name>
</gene>
<reference evidence="2" key="1">
    <citation type="submission" date="2024-06" db="EMBL/GenBank/DDBJ databases">
        <authorList>
            <person name="Coelho C."/>
            <person name="Bento M."/>
            <person name="Garcia E."/>
            <person name="Camelo A."/>
            <person name="Brandao I."/>
            <person name="Espirito Santo C."/>
            <person name="Trovao J."/>
            <person name="Verissimo A."/>
            <person name="Costa J."/>
            <person name="Tiago I."/>
        </authorList>
    </citation>
    <scope>NUCLEOTIDE SEQUENCE</scope>
    <source>
        <strain evidence="2">KWT182</strain>
    </source>
</reference>
<dbReference type="AlphaFoldDB" id="A0AAU7Q7R7"/>
<feature type="compositionally biased region" description="Basic and acidic residues" evidence="1">
    <location>
        <begin position="76"/>
        <end position="115"/>
    </location>
</feature>
<protein>
    <submittedName>
        <fullName evidence="2">Uncharacterized protein</fullName>
    </submittedName>
</protein>
<dbReference type="EMBL" id="CP157947">
    <property type="protein sequence ID" value="XBS69204.1"/>
    <property type="molecule type" value="Genomic_DNA"/>
</dbReference>
<evidence type="ECO:0000256" key="1">
    <source>
        <dbReference type="SAM" id="MobiDB-lite"/>
    </source>
</evidence>
<proteinExistence type="predicted"/>
<organism evidence="2">
    <name type="scientific">Acerihabitans sp. KWT182</name>
    <dbReference type="NCBI Taxonomy" id="3157919"/>
    <lineage>
        <taxon>Bacteria</taxon>
        <taxon>Pseudomonadati</taxon>
        <taxon>Pseudomonadota</taxon>
        <taxon>Gammaproteobacteria</taxon>
        <taxon>Enterobacterales</taxon>
        <taxon>Pectobacteriaceae</taxon>
        <taxon>Acerihabitans</taxon>
    </lineage>
</organism>
<accession>A0AAU7Q7R7</accession>
<evidence type="ECO:0000313" key="2">
    <source>
        <dbReference type="EMBL" id="XBS69204.1"/>
    </source>
</evidence>
<name>A0AAU7Q7R7_9GAMM</name>
<feature type="region of interest" description="Disordered" evidence="1">
    <location>
        <begin position="62"/>
        <end position="115"/>
    </location>
</feature>